<name>A0A838CU91_9BACI</name>
<dbReference type="InterPro" id="IPR036938">
    <property type="entry name" value="PAP2/HPO_sf"/>
</dbReference>
<sequence>MLFSGTKLSDLSKTSILLIVIVFLSIGVSIYVFADLSSSVLEKQKFAIDQAAFDAVRATSFAALDPILKVVTQAGSVILITAGSLALVVYLLFFSNMSRWVGVYFIVAMGGISSLTKLTKSQFDRDRPEFMGEYHGETSSFPSGHASGALVFYGFIIYLIAISPLEKKTKWLIGIGLGLLTLIIGVTRVYMGVHFFTDVAAGFFFGLAWLVICITALELTLWRQRRRQEKKQHTTQKGSAHQ</sequence>
<accession>A0A838CU91</accession>
<dbReference type="InterPro" id="IPR000326">
    <property type="entry name" value="PAP2/HPO"/>
</dbReference>
<feature type="transmembrane region" description="Helical" evidence="1">
    <location>
        <begin position="101"/>
        <end position="119"/>
    </location>
</feature>
<comment type="caution">
    <text evidence="3">The sequence shown here is derived from an EMBL/GenBank/DDBJ whole genome shotgun (WGS) entry which is preliminary data.</text>
</comment>
<keyword evidence="4" id="KW-1185">Reference proteome</keyword>
<reference evidence="3 4" key="1">
    <citation type="journal article" date="2004" name="Extremophiles">
        <title>Halobacillus locisalis sp. nov., a halophilic bacterium isolated from a marine solar saltern of the Yellow Sea in Korea.</title>
        <authorList>
            <person name="Yoon J.H."/>
            <person name="Kang K.H."/>
            <person name="Oh T.K."/>
            <person name="Park Y.H."/>
        </authorList>
    </citation>
    <scope>NUCLEOTIDE SEQUENCE [LARGE SCALE GENOMIC DNA]</scope>
    <source>
        <strain evidence="3 4">KCTC 3788</strain>
    </source>
</reference>
<feature type="transmembrane region" description="Helical" evidence="1">
    <location>
        <begin position="74"/>
        <end position="94"/>
    </location>
</feature>
<dbReference type="SUPFAM" id="SSF48317">
    <property type="entry name" value="Acid phosphatase/Vanadium-dependent haloperoxidase"/>
    <property type="match status" value="1"/>
</dbReference>
<dbReference type="PANTHER" id="PTHR14969:SF13">
    <property type="entry name" value="AT30094P"/>
    <property type="match status" value="1"/>
</dbReference>
<dbReference type="CDD" id="cd03392">
    <property type="entry name" value="PAP2_like_2"/>
    <property type="match status" value="1"/>
</dbReference>
<proteinExistence type="predicted"/>
<dbReference type="Gene3D" id="1.20.144.10">
    <property type="entry name" value="Phosphatidic acid phosphatase type 2/haloperoxidase"/>
    <property type="match status" value="2"/>
</dbReference>
<protein>
    <submittedName>
        <fullName evidence="3">Phosphatase PAP2 family protein</fullName>
    </submittedName>
</protein>
<keyword evidence="1" id="KW-0472">Membrane</keyword>
<feature type="domain" description="Phosphatidic acid phosphatase type 2/haloperoxidase" evidence="2">
    <location>
        <begin position="101"/>
        <end position="214"/>
    </location>
</feature>
<keyword evidence="1" id="KW-1133">Transmembrane helix</keyword>
<dbReference type="Pfam" id="PF01569">
    <property type="entry name" value="PAP2"/>
    <property type="match status" value="1"/>
</dbReference>
<dbReference type="Proteomes" id="UP000571017">
    <property type="component" value="Unassembled WGS sequence"/>
</dbReference>
<evidence type="ECO:0000313" key="3">
    <source>
        <dbReference type="EMBL" id="MBA2175345.1"/>
    </source>
</evidence>
<evidence type="ECO:0000259" key="2">
    <source>
        <dbReference type="SMART" id="SM00014"/>
    </source>
</evidence>
<gene>
    <name evidence="3" type="ORF">H0266_10595</name>
</gene>
<dbReference type="SMART" id="SM00014">
    <property type="entry name" value="acidPPc"/>
    <property type="match status" value="1"/>
</dbReference>
<organism evidence="3 4">
    <name type="scientific">Halobacillus locisalis</name>
    <dbReference type="NCBI Taxonomy" id="220753"/>
    <lineage>
        <taxon>Bacteria</taxon>
        <taxon>Bacillati</taxon>
        <taxon>Bacillota</taxon>
        <taxon>Bacilli</taxon>
        <taxon>Bacillales</taxon>
        <taxon>Bacillaceae</taxon>
        <taxon>Halobacillus</taxon>
    </lineage>
</organism>
<feature type="transmembrane region" description="Helical" evidence="1">
    <location>
        <begin position="199"/>
        <end position="222"/>
    </location>
</feature>
<dbReference type="RefSeq" id="WP_181472364.1">
    <property type="nucleotide sequence ID" value="NZ_JACEFG010000002.1"/>
</dbReference>
<feature type="transmembrane region" description="Helical" evidence="1">
    <location>
        <begin position="16"/>
        <end position="34"/>
    </location>
</feature>
<dbReference type="AlphaFoldDB" id="A0A838CU91"/>
<dbReference type="EMBL" id="JACEFG010000002">
    <property type="protein sequence ID" value="MBA2175345.1"/>
    <property type="molecule type" value="Genomic_DNA"/>
</dbReference>
<dbReference type="PANTHER" id="PTHR14969">
    <property type="entry name" value="SPHINGOSINE-1-PHOSPHATE PHOSPHOHYDROLASE"/>
    <property type="match status" value="1"/>
</dbReference>
<feature type="transmembrane region" description="Helical" evidence="1">
    <location>
        <begin position="172"/>
        <end position="193"/>
    </location>
</feature>
<evidence type="ECO:0000256" key="1">
    <source>
        <dbReference type="SAM" id="Phobius"/>
    </source>
</evidence>
<keyword evidence="1" id="KW-0812">Transmembrane</keyword>
<feature type="transmembrane region" description="Helical" evidence="1">
    <location>
        <begin position="139"/>
        <end position="160"/>
    </location>
</feature>
<evidence type="ECO:0000313" key="4">
    <source>
        <dbReference type="Proteomes" id="UP000571017"/>
    </source>
</evidence>